<evidence type="ECO:0000313" key="4">
    <source>
        <dbReference type="Proteomes" id="UP000526196"/>
    </source>
</evidence>
<dbReference type="AlphaFoldDB" id="A0A7K4NT41"/>
<dbReference type="PANTHER" id="PTHR43725">
    <property type="entry name" value="UDP-GLUCOSE 4-EPIMERASE"/>
    <property type="match status" value="1"/>
</dbReference>
<organism evidence="3 4">
    <name type="scientific">Marine Group I thaumarchaeote</name>
    <dbReference type="NCBI Taxonomy" id="2511932"/>
    <lineage>
        <taxon>Archaea</taxon>
        <taxon>Nitrososphaerota</taxon>
        <taxon>Marine Group I</taxon>
    </lineage>
</organism>
<name>A0A7K4NT41_9ARCH</name>
<comment type="caution">
    <text evidence="3">The sequence shown here is derived from an EMBL/GenBank/DDBJ whole genome shotgun (WGS) entry which is preliminary data.</text>
</comment>
<dbReference type="Gene3D" id="3.90.25.10">
    <property type="entry name" value="UDP-galactose 4-epimerase, domain 1"/>
    <property type="match status" value="1"/>
</dbReference>
<dbReference type="Proteomes" id="UP000526196">
    <property type="component" value="Unassembled WGS sequence"/>
</dbReference>
<protein>
    <submittedName>
        <fullName evidence="3">NAD-dependent epimerase/dehydratase family protein</fullName>
    </submittedName>
</protein>
<sequence>MKYVVTGGAGFIGSHITKKIVECGDVVTVIDNMNTGKKKNLESVIDKINFVKGDILDIDLLEDITKDADGVFHQAALASVQDSFDEPGKYHNVNVNGTENILKLSKKYGFKVVYASSSSVYGNPIRIPIKESDGKNPINPYAETKLKKEELAIKYSKMGVSVIGLRYFNVFGKGQSKEYAGVLKLFLECIRDKLPPKINGDGTQFRDFVHVSDVVDANIMSMNSNITHEFFNVGTNTTITILDLAKTMIECSGLNIEPIFGSALDGDVHQTKANIDLIKKKIGWEPSVMLVDWIKDIISSKKFNEI</sequence>
<dbReference type="EMBL" id="JACASX010000009">
    <property type="protein sequence ID" value="NWK05500.1"/>
    <property type="molecule type" value="Genomic_DNA"/>
</dbReference>
<reference evidence="3 4" key="1">
    <citation type="journal article" date="2019" name="Environ. Microbiol.">
        <title>Genomics insights into ecotype formation of ammonia-oxidizing archaea in the deep ocean.</title>
        <authorList>
            <person name="Wang Y."/>
            <person name="Huang J.M."/>
            <person name="Cui G.J."/>
            <person name="Nunoura T."/>
            <person name="Takaki Y."/>
            <person name="Li W.L."/>
            <person name="Li J."/>
            <person name="Gao Z.M."/>
            <person name="Takai K."/>
            <person name="Zhang A.Q."/>
            <person name="Stepanauskas R."/>
        </authorList>
    </citation>
    <scope>NUCLEOTIDE SEQUENCE [LARGE SCALE GENOMIC DNA]</scope>
    <source>
        <strain evidence="3 4">F20</strain>
    </source>
</reference>
<dbReference type="SUPFAM" id="SSF51735">
    <property type="entry name" value="NAD(P)-binding Rossmann-fold domains"/>
    <property type="match status" value="1"/>
</dbReference>
<evidence type="ECO:0000259" key="2">
    <source>
        <dbReference type="Pfam" id="PF01370"/>
    </source>
</evidence>
<evidence type="ECO:0000256" key="1">
    <source>
        <dbReference type="ARBA" id="ARBA00007637"/>
    </source>
</evidence>
<dbReference type="InterPro" id="IPR036291">
    <property type="entry name" value="NAD(P)-bd_dom_sf"/>
</dbReference>
<dbReference type="InterPro" id="IPR001509">
    <property type="entry name" value="Epimerase_deHydtase"/>
</dbReference>
<dbReference type="Pfam" id="PF01370">
    <property type="entry name" value="Epimerase"/>
    <property type="match status" value="1"/>
</dbReference>
<comment type="similarity">
    <text evidence="1">Belongs to the NAD(P)-dependent epimerase/dehydratase family.</text>
</comment>
<gene>
    <name evidence="3" type="ORF">HX833_05350</name>
</gene>
<dbReference type="PANTHER" id="PTHR43725:SF53">
    <property type="entry name" value="UDP-ARABINOSE 4-EPIMERASE 1"/>
    <property type="match status" value="1"/>
</dbReference>
<feature type="domain" description="NAD-dependent epimerase/dehydratase" evidence="2">
    <location>
        <begin position="4"/>
        <end position="234"/>
    </location>
</feature>
<dbReference type="Gene3D" id="3.40.50.720">
    <property type="entry name" value="NAD(P)-binding Rossmann-like Domain"/>
    <property type="match status" value="1"/>
</dbReference>
<proteinExistence type="inferred from homology"/>
<evidence type="ECO:0000313" key="3">
    <source>
        <dbReference type="EMBL" id="NWK05500.1"/>
    </source>
</evidence>
<accession>A0A7K4NT41</accession>